<gene>
    <name evidence="1" type="ORF">VNO78_08084</name>
</gene>
<accession>A0AAN9T4F6</accession>
<reference evidence="1 2" key="1">
    <citation type="submission" date="2024-01" db="EMBL/GenBank/DDBJ databases">
        <title>The genomes of 5 underutilized Papilionoideae crops provide insights into root nodulation and disease resistanc.</title>
        <authorList>
            <person name="Jiang F."/>
        </authorList>
    </citation>
    <scope>NUCLEOTIDE SEQUENCE [LARGE SCALE GENOMIC DNA]</scope>
    <source>
        <strain evidence="1">DUOXIRENSHENG_FW03</strain>
        <tissue evidence="1">Leaves</tissue>
    </source>
</reference>
<evidence type="ECO:0000313" key="1">
    <source>
        <dbReference type="EMBL" id="KAK7406458.1"/>
    </source>
</evidence>
<organism evidence="1 2">
    <name type="scientific">Psophocarpus tetragonolobus</name>
    <name type="common">Winged bean</name>
    <name type="synonym">Dolichos tetragonolobus</name>
    <dbReference type="NCBI Taxonomy" id="3891"/>
    <lineage>
        <taxon>Eukaryota</taxon>
        <taxon>Viridiplantae</taxon>
        <taxon>Streptophyta</taxon>
        <taxon>Embryophyta</taxon>
        <taxon>Tracheophyta</taxon>
        <taxon>Spermatophyta</taxon>
        <taxon>Magnoliopsida</taxon>
        <taxon>eudicotyledons</taxon>
        <taxon>Gunneridae</taxon>
        <taxon>Pentapetalae</taxon>
        <taxon>rosids</taxon>
        <taxon>fabids</taxon>
        <taxon>Fabales</taxon>
        <taxon>Fabaceae</taxon>
        <taxon>Papilionoideae</taxon>
        <taxon>50 kb inversion clade</taxon>
        <taxon>NPAAA clade</taxon>
        <taxon>indigoferoid/millettioid clade</taxon>
        <taxon>Phaseoleae</taxon>
        <taxon>Psophocarpus</taxon>
    </lineage>
</organism>
<proteinExistence type="predicted"/>
<evidence type="ECO:0000313" key="2">
    <source>
        <dbReference type="Proteomes" id="UP001386955"/>
    </source>
</evidence>
<dbReference type="EMBL" id="JAYMYS010000002">
    <property type="protein sequence ID" value="KAK7406458.1"/>
    <property type="molecule type" value="Genomic_DNA"/>
</dbReference>
<name>A0AAN9T4F6_PSOTE</name>
<comment type="caution">
    <text evidence="1">The sequence shown here is derived from an EMBL/GenBank/DDBJ whole genome shotgun (WGS) entry which is preliminary data.</text>
</comment>
<dbReference type="Proteomes" id="UP001386955">
    <property type="component" value="Unassembled WGS sequence"/>
</dbReference>
<keyword evidence="2" id="KW-1185">Reference proteome</keyword>
<protein>
    <submittedName>
        <fullName evidence="1">Uncharacterized protein</fullName>
    </submittedName>
</protein>
<sequence length="93" mass="10513">MLFTLLNRVLVIYPPHCIRISIKIVAGWGCYEPLQPISVFQETCSTVSSLSYPHLHHAFRMLDVQSRGKLSFTILNGFKPNESIPGMLVINLN</sequence>
<dbReference type="AlphaFoldDB" id="A0AAN9T4F6"/>